<name>A0ABS2A978_9ACTN</name>
<gene>
    <name evidence="2" type="ORF">JIG36_12585</name>
</gene>
<evidence type="ECO:0000313" key="2">
    <source>
        <dbReference type="EMBL" id="MBM2616394.1"/>
    </source>
</evidence>
<proteinExistence type="predicted"/>
<comment type="caution">
    <text evidence="2">The sequence shown here is derived from an EMBL/GenBank/DDBJ whole genome shotgun (WGS) entry which is preliminary data.</text>
</comment>
<dbReference type="InterPro" id="IPR000415">
    <property type="entry name" value="Nitroreductase-like"/>
</dbReference>
<dbReference type="NCBIfam" id="NF047509">
    <property type="entry name" value="Rv3131_FMN_oxido"/>
    <property type="match status" value="1"/>
</dbReference>
<dbReference type="Gene3D" id="3.40.109.10">
    <property type="entry name" value="NADH Oxidase"/>
    <property type="match status" value="1"/>
</dbReference>
<protein>
    <submittedName>
        <fullName evidence="2">Nitroreductase</fullName>
    </submittedName>
</protein>
<reference evidence="2 3" key="1">
    <citation type="submission" date="2021-01" db="EMBL/GenBank/DDBJ databases">
        <title>Actinoplanes sp. nov. LDG1-06 isolated from lichen.</title>
        <authorList>
            <person name="Saeng-In P."/>
            <person name="Phongsopitanun W."/>
            <person name="Kanchanasin P."/>
            <person name="Yuki M."/>
            <person name="Kudo T."/>
            <person name="Ohkuma M."/>
            <person name="Tanasupawat S."/>
        </authorList>
    </citation>
    <scope>NUCLEOTIDE SEQUENCE [LARGE SCALE GENOMIC DNA]</scope>
    <source>
        <strain evidence="2 3">LDG1-06</strain>
    </source>
</reference>
<feature type="region of interest" description="Disordered" evidence="1">
    <location>
        <begin position="94"/>
        <end position="128"/>
    </location>
</feature>
<organism evidence="2 3">
    <name type="scientific">Paractinoplanes ovalisporus</name>
    <dbReference type="NCBI Taxonomy" id="2810368"/>
    <lineage>
        <taxon>Bacteria</taxon>
        <taxon>Bacillati</taxon>
        <taxon>Actinomycetota</taxon>
        <taxon>Actinomycetes</taxon>
        <taxon>Micromonosporales</taxon>
        <taxon>Micromonosporaceae</taxon>
        <taxon>Paractinoplanes</taxon>
    </lineage>
</organism>
<dbReference type="EMBL" id="JAENHP010000003">
    <property type="protein sequence ID" value="MBM2616394.1"/>
    <property type="molecule type" value="Genomic_DNA"/>
</dbReference>
<keyword evidence="3" id="KW-1185">Reference proteome</keyword>
<evidence type="ECO:0000256" key="1">
    <source>
        <dbReference type="SAM" id="MobiDB-lite"/>
    </source>
</evidence>
<feature type="compositionally biased region" description="Basic and acidic residues" evidence="1">
    <location>
        <begin position="100"/>
        <end position="112"/>
    </location>
</feature>
<dbReference type="Proteomes" id="UP000632138">
    <property type="component" value="Unassembled WGS sequence"/>
</dbReference>
<dbReference type="SUPFAM" id="SSF55469">
    <property type="entry name" value="FMN-dependent nitroreductase-like"/>
    <property type="match status" value="1"/>
</dbReference>
<sequence>MTTDPLARAAVVSGQAPSLHNSQPWRWIHAGRTLELRLEPRRVLRISDPNARLAVLSCGAALHHALVHLAATGWQTEIRRLPDDDDPDLLARITLGPEAPADHDGARLDRQVSRRRTDRRTPPGPPLDLHLVRSIQQAVHGQGADLAVLVPRQVFALADAAEKARGVEAEDPSWQVEVADWVGRQRREGAGIPPAALPDDPFLLTAPAQALRRAGAELIAETHHHSATFTVLSSARDDRSGWLAAGEGLSAGWLTATALCVSVLPLSIVTEVTASRATIRRLLGWNGYPHLVLRLSSGTCDDAPPATPRLRTTDYITYV</sequence>
<evidence type="ECO:0000313" key="3">
    <source>
        <dbReference type="Proteomes" id="UP000632138"/>
    </source>
</evidence>
<accession>A0ABS2A978</accession>
<dbReference type="RefSeq" id="WP_203376289.1">
    <property type="nucleotide sequence ID" value="NZ_JAENHP010000003.1"/>
</dbReference>